<reference evidence="2" key="1">
    <citation type="submission" date="2022-04" db="EMBL/GenBank/DDBJ databases">
        <title>Carnegiea gigantea Genome sequencing and assembly v2.</title>
        <authorList>
            <person name="Copetti D."/>
            <person name="Sanderson M.J."/>
            <person name="Burquez A."/>
            <person name="Wojciechowski M.F."/>
        </authorList>
    </citation>
    <scope>NUCLEOTIDE SEQUENCE</scope>
    <source>
        <strain evidence="2">SGP5-SGP5p</strain>
        <tissue evidence="2">Aerial part</tissue>
    </source>
</reference>
<dbReference type="Proteomes" id="UP001153076">
    <property type="component" value="Unassembled WGS sequence"/>
</dbReference>
<evidence type="ECO:0000256" key="1">
    <source>
        <dbReference type="SAM" id="MobiDB-lite"/>
    </source>
</evidence>
<protein>
    <recommendedName>
        <fullName evidence="4">Myb/SANT-like domain-containing protein</fullName>
    </recommendedName>
</protein>
<feature type="region of interest" description="Disordered" evidence="1">
    <location>
        <begin position="42"/>
        <end position="78"/>
    </location>
</feature>
<feature type="compositionally biased region" description="Basic residues" evidence="1">
    <location>
        <begin position="127"/>
        <end position="139"/>
    </location>
</feature>
<sequence>MLFLSKLIIEFEVGKKCSNVLQVIEEVRLRASALPSYPRRSAIAASRYDRPTQDTLSSPTENPPPTSPAGTCATNSHGVAASRSVKEQVGNGFHRGCHCSFVASGANPPAAPPRRSDRGPAADISGRYRRHRPPHCHHQQTRELDDEKLLDVLIEQRAQGAVKFEWSLVRVMLKNEGIHKESAQIKNRCNDLRKKLGAWEYLIGRTGMGVDYTTGAVVVPISAW</sequence>
<proteinExistence type="predicted"/>
<comment type="caution">
    <text evidence="2">The sequence shown here is derived from an EMBL/GenBank/DDBJ whole genome shotgun (WGS) entry which is preliminary data.</text>
</comment>
<evidence type="ECO:0000313" key="3">
    <source>
        <dbReference type="Proteomes" id="UP001153076"/>
    </source>
</evidence>
<name>A0A9Q1K3D2_9CARY</name>
<evidence type="ECO:0000313" key="2">
    <source>
        <dbReference type="EMBL" id="KAJ8435662.1"/>
    </source>
</evidence>
<accession>A0A9Q1K3D2</accession>
<dbReference type="EMBL" id="JAKOGI010000396">
    <property type="protein sequence ID" value="KAJ8435662.1"/>
    <property type="molecule type" value="Genomic_DNA"/>
</dbReference>
<organism evidence="2 3">
    <name type="scientific">Carnegiea gigantea</name>
    <dbReference type="NCBI Taxonomy" id="171969"/>
    <lineage>
        <taxon>Eukaryota</taxon>
        <taxon>Viridiplantae</taxon>
        <taxon>Streptophyta</taxon>
        <taxon>Embryophyta</taxon>
        <taxon>Tracheophyta</taxon>
        <taxon>Spermatophyta</taxon>
        <taxon>Magnoliopsida</taxon>
        <taxon>eudicotyledons</taxon>
        <taxon>Gunneridae</taxon>
        <taxon>Pentapetalae</taxon>
        <taxon>Caryophyllales</taxon>
        <taxon>Cactineae</taxon>
        <taxon>Cactaceae</taxon>
        <taxon>Cactoideae</taxon>
        <taxon>Echinocereeae</taxon>
        <taxon>Carnegiea</taxon>
    </lineage>
</organism>
<feature type="region of interest" description="Disordered" evidence="1">
    <location>
        <begin position="106"/>
        <end position="141"/>
    </location>
</feature>
<gene>
    <name evidence="2" type="ORF">Cgig2_015667</name>
</gene>
<dbReference type="AlphaFoldDB" id="A0A9Q1K3D2"/>
<keyword evidence="3" id="KW-1185">Reference proteome</keyword>
<evidence type="ECO:0008006" key="4">
    <source>
        <dbReference type="Google" id="ProtNLM"/>
    </source>
</evidence>